<dbReference type="EMBL" id="JBHTGP010000033">
    <property type="protein sequence ID" value="MFD0691826.1"/>
    <property type="molecule type" value="Genomic_DNA"/>
</dbReference>
<evidence type="ECO:0000259" key="2">
    <source>
        <dbReference type="Pfam" id="PF13581"/>
    </source>
</evidence>
<protein>
    <submittedName>
        <fullName evidence="3">ATP-binding protein</fullName>
    </submittedName>
</protein>
<proteinExistence type="predicted"/>
<keyword evidence="3" id="KW-0067">ATP-binding</keyword>
<dbReference type="Proteomes" id="UP001597063">
    <property type="component" value="Unassembled WGS sequence"/>
</dbReference>
<keyword evidence="1" id="KW-0808">Transferase</keyword>
<gene>
    <name evidence="3" type="ORF">ACFQZM_45560</name>
</gene>
<evidence type="ECO:0000313" key="3">
    <source>
        <dbReference type="EMBL" id="MFD0691826.1"/>
    </source>
</evidence>
<evidence type="ECO:0000313" key="4">
    <source>
        <dbReference type="Proteomes" id="UP001597063"/>
    </source>
</evidence>
<keyword evidence="4" id="KW-1185">Reference proteome</keyword>
<feature type="domain" description="Histidine kinase/HSP90-like ATPase" evidence="2">
    <location>
        <begin position="38"/>
        <end position="142"/>
    </location>
</feature>
<name>A0ABW2Y689_9ACTN</name>
<comment type="caution">
    <text evidence="3">The sequence shown here is derived from an EMBL/GenBank/DDBJ whole genome shotgun (WGS) entry which is preliminary data.</text>
</comment>
<dbReference type="InterPro" id="IPR036890">
    <property type="entry name" value="HATPase_C_sf"/>
</dbReference>
<dbReference type="Pfam" id="PF13581">
    <property type="entry name" value="HATPase_c_2"/>
    <property type="match status" value="1"/>
</dbReference>
<dbReference type="SUPFAM" id="SSF55874">
    <property type="entry name" value="ATPase domain of HSP90 chaperone/DNA topoisomerase II/histidine kinase"/>
    <property type="match status" value="1"/>
</dbReference>
<dbReference type="InterPro" id="IPR050267">
    <property type="entry name" value="Anti-sigma-factor_SerPK"/>
</dbReference>
<dbReference type="PANTHER" id="PTHR35526">
    <property type="entry name" value="ANTI-SIGMA-F FACTOR RSBW-RELATED"/>
    <property type="match status" value="1"/>
</dbReference>
<keyword evidence="1" id="KW-0723">Serine/threonine-protein kinase</keyword>
<accession>A0ABW2Y689</accession>
<dbReference type="InterPro" id="IPR003594">
    <property type="entry name" value="HATPase_dom"/>
</dbReference>
<reference evidence="4" key="1">
    <citation type="journal article" date="2019" name="Int. J. Syst. Evol. Microbiol.">
        <title>The Global Catalogue of Microorganisms (GCM) 10K type strain sequencing project: providing services to taxonomists for standard genome sequencing and annotation.</title>
        <authorList>
            <consortium name="The Broad Institute Genomics Platform"/>
            <consortium name="The Broad Institute Genome Sequencing Center for Infectious Disease"/>
            <person name="Wu L."/>
            <person name="Ma J."/>
        </authorList>
    </citation>
    <scope>NUCLEOTIDE SEQUENCE [LARGE SCALE GENOMIC DNA]</scope>
    <source>
        <strain evidence="4">JCM 9371</strain>
    </source>
</reference>
<dbReference type="PANTHER" id="PTHR35526:SF3">
    <property type="entry name" value="ANTI-SIGMA-F FACTOR RSBW"/>
    <property type="match status" value="1"/>
</dbReference>
<evidence type="ECO:0000256" key="1">
    <source>
        <dbReference type="ARBA" id="ARBA00022527"/>
    </source>
</evidence>
<dbReference type="GO" id="GO:0005524">
    <property type="term" value="F:ATP binding"/>
    <property type="evidence" value="ECO:0007669"/>
    <property type="project" value="UniProtKB-KW"/>
</dbReference>
<sequence length="145" mass="16060">MTNPDDLEISCLAARSASGQARMMIDFRLRHWRMLHVAHDVHLIVGELIANAVRSTPDGEIRIRVVREPDSILLWVWDGSDEMPVARPVAELTLDDIVPDPHALDPGHDDGTGGWGLPIVQALSSECGVHPTEPHGKWVWARVKS</sequence>
<dbReference type="CDD" id="cd16936">
    <property type="entry name" value="HATPase_RsbW-like"/>
    <property type="match status" value="1"/>
</dbReference>
<organism evidence="3 4">
    <name type="scientific">Actinomadura fibrosa</name>
    <dbReference type="NCBI Taxonomy" id="111802"/>
    <lineage>
        <taxon>Bacteria</taxon>
        <taxon>Bacillati</taxon>
        <taxon>Actinomycetota</taxon>
        <taxon>Actinomycetes</taxon>
        <taxon>Streptosporangiales</taxon>
        <taxon>Thermomonosporaceae</taxon>
        <taxon>Actinomadura</taxon>
    </lineage>
</organism>
<keyword evidence="1" id="KW-0418">Kinase</keyword>
<keyword evidence="3" id="KW-0547">Nucleotide-binding</keyword>
<dbReference type="Gene3D" id="3.30.565.10">
    <property type="entry name" value="Histidine kinase-like ATPase, C-terminal domain"/>
    <property type="match status" value="1"/>
</dbReference>
<dbReference type="RefSeq" id="WP_131756026.1">
    <property type="nucleotide sequence ID" value="NZ_CAACUY010000011.1"/>
</dbReference>